<comment type="similarity">
    <text evidence="1">Belongs to the transglycosylase family. Rpf subfamily.</text>
</comment>
<dbReference type="Proteomes" id="UP000320857">
    <property type="component" value="Unassembled WGS sequence"/>
</dbReference>
<dbReference type="RefSeq" id="WP_143645780.1">
    <property type="nucleotide sequence ID" value="NZ_JABJWZ010000005.1"/>
</dbReference>
<protein>
    <submittedName>
        <fullName evidence="7">Peptidoglycan DD-metalloendopeptidase family protein</fullName>
    </submittedName>
    <submittedName>
        <fullName evidence="5">Transglycosylase family protein</fullName>
    </submittedName>
</protein>
<dbReference type="SMART" id="SM00257">
    <property type="entry name" value="LysM"/>
    <property type="match status" value="1"/>
</dbReference>
<dbReference type="CDD" id="cd12797">
    <property type="entry name" value="M23_peptidase"/>
    <property type="match status" value="1"/>
</dbReference>
<evidence type="ECO:0000256" key="1">
    <source>
        <dbReference type="ARBA" id="ARBA00010830"/>
    </source>
</evidence>
<gene>
    <name evidence="7" type="ORF">FNX44_000410</name>
    <name evidence="5" type="ORF">H3146_01380</name>
    <name evidence="6" type="ORF">H3147_01320</name>
</gene>
<feature type="compositionally biased region" description="Low complexity" evidence="3">
    <location>
        <begin position="298"/>
        <end position="320"/>
    </location>
</feature>
<dbReference type="Pfam" id="PF01551">
    <property type="entry name" value="Peptidase_M23"/>
    <property type="match status" value="1"/>
</dbReference>
<keyword evidence="2" id="KW-0378">Hydrolase</keyword>
<reference evidence="7 8" key="1">
    <citation type="submission" date="2019-10" db="EMBL/GenBank/DDBJ databases">
        <title>Streptomyces sp. nov., a novel actinobacterium isolated from alkaline environment.</title>
        <authorList>
            <person name="Golinska P."/>
        </authorList>
    </citation>
    <scope>NUCLEOTIDE SEQUENCE [LARGE SCALE GENOMIC DNA]</scope>
    <source>
        <strain evidence="7 8">OF1</strain>
    </source>
</reference>
<dbReference type="OrthoDB" id="5244067at2"/>
<evidence type="ECO:0000313" key="7">
    <source>
        <dbReference type="EMBL" id="MQS00363.1"/>
    </source>
</evidence>
<dbReference type="EMBL" id="JABJWZ010000005">
    <property type="protein sequence ID" value="MBB1252020.1"/>
    <property type="molecule type" value="Genomic_DNA"/>
</dbReference>
<dbReference type="PROSITE" id="PS51782">
    <property type="entry name" value="LYSM"/>
    <property type="match status" value="1"/>
</dbReference>
<dbReference type="EMBL" id="JABJXA010000004">
    <property type="protein sequence ID" value="MBB1257475.1"/>
    <property type="molecule type" value="Genomic_DNA"/>
</dbReference>
<feature type="compositionally biased region" description="Polar residues" evidence="3">
    <location>
        <begin position="126"/>
        <end position="143"/>
    </location>
</feature>
<keyword evidence="8" id="KW-1185">Reference proteome</keyword>
<evidence type="ECO:0000313" key="5">
    <source>
        <dbReference type="EMBL" id="MBB1252020.1"/>
    </source>
</evidence>
<evidence type="ECO:0000313" key="9">
    <source>
        <dbReference type="Proteomes" id="UP000517765"/>
    </source>
</evidence>
<sequence length="457" mass="46276">MSRGRHRRSKYSQIARSVSRVSLALTAGGAGIALPLVGAGTANAAPVSVWDKVAQCESNGNWSINTGNGFYGGLQFQQSSWAAAGGTQYAPRADLATKDQQIAAAEKLLAMQGPGAWPVCGARAGLSQNSGSPDINPAGTTAESKPAAQQAPKAPAPKAEAPKAAAPKAEAPKAAPKPAAPKQAAPKQAPKAGAASHTVVSGDTLHGIAVAEDVEGGWQALYAKNKSTVGGNPDLIFPGQRLTLDGTAAAAQDAPKQAPKQQAPKPAPKQQAPKQEAPKQESKPAPKAEAPKQESKPAPKAQAPKAEQPKPAAKAPQQVSAPASGYAAPVAAAPSTAYRASGAMWSSGYHTGVDFSVPTGTRINSVSNGTVVSAGWAGAYGNQVVIRHNDGRYSQYAHLSSLSVSAGQSVTAGQQIGLAGSTGNSTGPHLHFEVRTGAGYGTDIDPLAYLRSNGVTI</sequence>
<evidence type="ECO:0000313" key="10">
    <source>
        <dbReference type="Proteomes" id="UP000525686"/>
    </source>
</evidence>
<evidence type="ECO:0000259" key="4">
    <source>
        <dbReference type="PROSITE" id="PS51782"/>
    </source>
</evidence>
<dbReference type="Pfam" id="PF06737">
    <property type="entry name" value="Transglycosylas"/>
    <property type="match status" value="1"/>
</dbReference>
<dbReference type="CDD" id="cd13925">
    <property type="entry name" value="RPF"/>
    <property type="match status" value="1"/>
</dbReference>
<dbReference type="Gene3D" id="3.10.350.10">
    <property type="entry name" value="LysM domain"/>
    <property type="match status" value="1"/>
</dbReference>
<dbReference type="InterPro" id="IPR010618">
    <property type="entry name" value="RPF"/>
</dbReference>
<evidence type="ECO:0000313" key="8">
    <source>
        <dbReference type="Proteomes" id="UP000320857"/>
    </source>
</evidence>
<dbReference type="PANTHER" id="PTHR21666:SF270">
    <property type="entry name" value="MUREIN HYDROLASE ACTIVATOR ENVC"/>
    <property type="match status" value="1"/>
</dbReference>
<reference evidence="9 10" key="2">
    <citation type="submission" date="2020-05" db="EMBL/GenBank/DDBJ databases">
        <title>Classification of alakaliphilic streptomycetes isolated from an alkaline soil next to Lonar Crater, India and a proposal for the recognition of Streptomyces alkaliterrae sp. nov.</title>
        <authorList>
            <person name="Golinska P."/>
        </authorList>
    </citation>
    <scope>NUCLEOTIDE SEQUENCE [LARGE SCALE GENOMIC DNA]</scope>
    <source>
        <strain evidence="10">OF3</strain>
        <strain evidence="9">OF8</strain>
    </source>
</reference>
<dbReference type="CDD" id="cd00118">
    <property type="entry name" value="LysM"/>
    <property type="match status" value="1"/>
</dbReference>
<organism evidence="7 8">
    <name type="scientific">Streptomyces alkaliterrae</name>
    <dbReference type="NCBI Taxonomy" id="2213162"/>
    <lineage>
        <taxon>Bacteria</taxon>
        <taxon>Bacillati</taxon>
        <taxon>Actinomycetota</taxon>
        <taxon>Actinomycetes</taxon>
        <taxon>Kitasatosporales</taxon>
        <taxon>Streptomycetaceae</taxon>
        <taxon>Streptomyces</taxon>
    </lineage>
</organism>
<feature type="region of interest" description="Disordered" evidence="3">
    <location>
        <begin position="247"/>
        <end position="320"/>
    </location>
</feature>
<dbReference type="InterPro" id="IPR036779">
    <property type="entry name" value="LysM_dom_sf"/>
</dbReference>
<dbReference type="GO" id="GO:0004222">
    <property type="term" value="F:metalloendopeptidase activity"/>
    <property type="evidence" value="ECO:0007669"/>
    <property type="project" value="TreeGrafter"/>
</dbReference>
<evidence type="ECO:0000256" key="2">
    <source>
        <dbReference type="ARBA" id="ARBA00022801"/>
    </source>
</evidence>
<comment type="caution">
    <text evidence="7">The sequence shown here is derived from an EMBL/GenBank/DDBJ whole genome shotgun (WGS) entry which is preliminary data.</text>
</comment>
<feature type="compositionally biased region" description="Basic and acidic residues" evidence="3">
    <location>
        <begin position="276"/>
        <end position="297"/>
    </location>
</feature>
<accession>A0A5P0YJ09</accession>
<evidence type="ECO:0000313" key="6">
    <source>
        <dbReference type="EMBL" id="MBB1257475.1"/>
    </source>
</evidence>
<dbReference type="InterPro" id="IPR023346">
    <property type="entry name" value="Lysozyme-like_dom_sf"/>
</dbReference>
<name>A0A5P0YJ09_9ACTN</name>
<dbReference type="Gene3D" id="2.70.70.10">
    <property type="entry name" value="Glucose Permease (Domain IIA)"/>
    <property type="match status" value="1"/>
</dbReference>
<dbReference type="Proteomes" id="UP000525686">
    <property type="component" value="Unassembled WGS sequence"/>
</dbReference>
<dbReference type="InterPro" id="IPR018392">
    <property type="entry name" value="LysM"/>
</dbReference>
<proteinExistence type="inferred from homology"/>
<dbReference type="Gene3D" id="1.10.530.10">
    <property type="match status" value="1"/>
</dbReference>
<dbReference type="Proteomes" id="UP000517765">
    <property type="component" value="Unassembled WGS sequence"/>
</dbReference>
<feature type="region of interest" description="Disordered" evidence="3">
    <location>
        <begin position="122"/>
        <end position="199"/>
    </location>
</feature>
<dbReference type="FunFam" id="2.70.70.10:FF:000013">
    <property type="entry name" value="Peptidase family M23"/>
    <property type="match status" value="1"/>
</dbReference>
<dbReference type="EMBL" id="VJYK02000002">
    <property type="protein sequence ID" value="MQS00363.1"/>
    <property type="molecule type" value="Genomic_DNA"/>
</dbReference>
<dbReference type="InterPro" id="IPR011055">
    <property type="entry name" value="Dup_hybrid_motif"/>
</dbReference>
<dbReference type="PANTHER" id="PTHR21666">
    <property type="entry name" value="PEPTIDASE-RELATED"/>
    <property type="match status" value="1"/>
</dbReference>
<dbReference type="SUPFAM" id="SSF51261">
    <property type="entry name" value="Duplicated hybrid motif"/>
    <property type="match status" value="1"/>
</dbReference>
<dbReference type="SUPFAM" id="SSF53955">
    <property type="entry name" value="Lysozyme-like"/>
    <property type="match status" value="1"/>
</dbReference>
<evidence type="ECO:0000256" key="3">
    <source>
        <dbReference type="SAM" id="MobiDB-lite"/>
    </source>
</evidence>
<dbReference type="InterPro" id="IPR016047">
    <property type="entry name" value="M23ase_b-sheet_dom"/>
</dbReference>
<feature type="compositionally biased region" description="Low complexity" evidence="3">
    <location>
        <begin position="145"/>
        <end position="195"/>
    </location>
</feature>
<dbReference type="InterPro" id="IPR050570">
    <property type="entry name" value="Cell_wall_metabolism_enzyme"/>
</dbReference>
<feature type="compositionally biased region" description="Low complexity" evidence="3">
    <location>
        <begin position="248"/>
        <end position="275"/>
    </location>
</feature>
<reference evidence="5" key="3">
    <citation type="journal article" name="Syst. Appl. Microbiol.">
        <title>Streptomyces alkaliterrae sp. nov., isolated from an alkaline soil, and emended descriptions of Streptomyces alkaliphilus, Streptomyces calidiresistens and Streptomyces durbertensis.</title>
        <authorList>
            <person name="Swiecimska M."/>
            <person name="Golinska P."/>
            <person name="Nouioui I."/>
            <person name="Wypij M."/>
            <person name="Rai M."/>
            <person name="Sangal V."/>
            <person name="Goodfellow M."/>
        </authorList>
    </citation>
    <scope>NUCLEOTIDE SEQUENCE</scope>
    <source>
        <strain evidence="5">OF3</strain>
        <strain evidence="6">OF8</strain>
    </source>
</reference>
<feature type="domain" description="LysM" evidence="4">
    <location>
        <begin position="195"/>
        <end position="244"/>
    </location>
</feature>
<dbReference type="AlphaFoldDB" id="A0A5P0YJ09"/>